<evidence type="ECO:0000256" key="7">
    <source>
        <dbReference type="ARBA" id="ARBA00023125"/>
    </source>
</evidence>
<dbReference type="InterPro" id="IPR028389">
    <property type="entry name" value="POT1"/>
</dbReference>
<dbReference type="SUPFAM" id="SSF50249">
    <property type="entry name" value="Nucleic acid-binding proteins"/>
    <property type="match status" value="2"/>
</dbReference>
<dbReference type="GO" id="GO:0010521">
    <property type="term" value="F:telomerase inhibitor activity"/>
    <property type="evidence" value="ECO:0007669"/>
    <property type="project" value="TreeGrafter"/>
</dbReference>
<dbReference type="Pfam" id="PF16686">
    <property type="entry name" value="POT1PC"/>
    <property type="match status" value="1"/>
</dbReference>
<keyword evidence="13" id="KW-1185">Reference proteome</keyword>
<feature type="domain" description="Telomeric single stranded DNA binding POT1/Cdc13" evidence="10">
    <location>
        <begin position="17"/>
        <end position="91"/>
    </location>
</feature>
<dbReference type="Proteomes" id="UP000562929">
    <property type="component" value="Unassembled WGS sequence"/>
</dbReference>
<feature type="region of interest" description="Disordered" evidence="9">
    <location>
        <begin position="465"/>
        <end position="485"/>
    </location>
</feature>
<dbReference type="GO" id="GO:0032210">
    <property type="term" value="P:regulation of telomere maintenance via telomerase"/>
    <property type="evidence" value="ECO:0007669"/>
    <property type="project" value="TreeGrafter"/>
</dbReference>
<evidence type="ECO:0000259" key="11">
    <source>
        <dbReference type="Pfam" id="PF16686"/>
    </source>
</evidence>
<dbReference type="GO" id="GO:0000783">
    <property type="term" value="C:nuclear telomere cap complex"/>
    <property type="evidence" value="ECO:0007669"/>
    <property type="project" value="TreeGrafter"/>
</dbReference>
<dbReference type="InterPro" id="IPR032042">
    <property type="entry name" value="POT1PC"/>
</dbReference>
<comment type="caution">
    <text evidence="12">The sequence shown here is derived from an EMBL/GenBank/DDBJ whole genome shotgun (WGS) entry which is preliminary data.</text>
</comment>
<keyword evidence="7" id="KW-0238">DNA-binding</keyword>
<dbReference type="GO" id="GO:0098505">
    <property type="term" value="F:G-rich strand telomeric DNA binding"/>
    <property type="evidence" value="ECO:0007669"/>
    <property type="project" value="TreeGrafter"/>
</dbReference>
<dbReference type="Gene3D" id="2.40.50.140">
    <property type="entry name" value="Nucleic acid-binding proteins"/>
    <property type="match status" value="3"/>
</dbReference>
<dbReference type="Pfam" id="PF02765">
    <property type="entry name" value="POT1"/>
    <property type="match status" value="1"/>
</dbReference>
<feature type="compositionally biased region" description="Basic and acidic residues" evidence="9">
    <location>
        <begin position="356"/>
        <end position="366"/>
    </location>
</feature>
<comment type="subcellular location">
    <subcellularLocation>
        <location evidence="2">Chromosome</location>
        <location evidence="2">Telomere</location>
    </subcellularLocation>
    <subcellularLocation>
        <location evidence="1">Nucleus</location>
    </subcellularLocation>
</comment>
<dbReference type="InterPro" id="IPR012340">
    <property type="entry name" value="NA-bd_OB-fold"/>
</dbReference>
<name>A0A8H4Q4L8_9HYPO</name>
<sequence length="631" mass="71349">MSLPSRYVSARDILDGQRSSGSKVNVVGLVMDIMAPISTRGMDWKCEVHLYDKSLEDDTDFLTLNIFRPKGSMPDIRCGDVMAISSANVQSRYGFSLLTNYTTVLHIYEAAKIPNPPEDALIALRPSIKKAARVPTPAEAEFVSTFYHTVNRDRLPTKATFKTLRTQSVNINDKFCELKDVSEGKFVDLVVEIVREPYDDGEKSCLWVSDYTENSLFFNLAFTGEGAAGGQVGDPYGYTDKDSRPFGKRCMQITCFEPHATFLREKELSMGSWIYMRNVQIKFGRNGSNIEGFLREDRRASGTKISIEILDVSQGSASISPRLKEAIRRKRFYQKEKKNQLRAINEAAKSRQKRKTQAEPDAERKAGLAKTKQKRKQERDKKLNRPAQEPPQPTLNHLVRCENVHKTASSLSQLTQPISYETTIDDQPVKLQLPFINANYRIVARVIDFHPSQLEHFSRRVKDTDIDHLSDNNPDSDSDSDLSVSSKNTNTKWEWHFHLQLEDASLPNDQSKTTIWLLVNNQAAQCLLGLDAQDLTRDTDLRAALRQRLSILWGDLIDRKVRFAETFCANEPPSHTPEGNQAPVPSHLPFSCCVRQYGVTVPERDAGLADAGEGKRWRRVFGLFGTKIAPD</sequence>
<evidence type="ECO:0000256" key="9">
    <source>
        <dbReference type="SAM" id="MobiDB-lite"/>
    </source>
</evidence>
<evidence type="ECO:0000256" key="2">
    <source>
        <dbReference type="ARBA" id="ARBA00004574"/>
    </source>
</evidence>
<evidence type="ECO:0000256" key="4">
    <source>
        <dbReference type="ARBA" id="ARBA00015253"/>
    </source>
</evidence>
<comment type="similarity">
    <text evidence="3">Belongs to the telombin family.</text>
</comment>
<proteinExistence type="inferred from homology"/>
<feature type="domain" description="Protection of telomeres protein 1 ssDNA-binding" evidence="11">
    <location>
        <begin position="177"/>
        <end position="335"/>
    </location>
</feature>
<evidence type="ECO:0000256" key="8">
    <source>
        <dbReference type="ARBA" id="ARBA00023242"/>
    </source>
</evidence>
<feature type="region of interest" description="Disordered" evidence="9">
    <location>
        <begin position="338"/>
        <end position="396"/>
    </location>
</feature>
<dbReference type="PANTHER" id="PTHR14513:SF0">
    <property type="entry name" value="PROTECTION OF TELOMERES PROTEIN 1"/>
    <property type="match status" value="1"/>
</dbReference>
<protein>
    <recommendedName>
        <fullName evidence="4">Protection of telomeres protein 1</fullName>
    </recommendedName>
</protein>
<evidence type="ECO:0000256" key="1">
    <source>
        <dbReference type="ARBA" id="ARBA00004123"/>
    </source>
</evidence>
<accession>A0A8H4Q4L8</accession>
<dbReference type="EMBL" id="JAACLJ010000005">
    <property type="protein sequence ID" value="KAF4585552.1"/>
    <property type="molecule type" value="Genomic_DNA"/>
</dbReference>
<dbReference type="InterPro" id="IPR011564">
    <property type="entry name" value="Telomer_end-bd_POT1/Cdc13"/>
</dbReference>
<evidence type="ECO:0000259" key="10">
    <source>
        <dbReference type="Pfam" id="PF02765"/>
    </source>
</evidence>
<organism evidence="12 13">
    <name type="scientific">Ophiocordyceps camponoti-floridani</name>
    <dbReference type="NCBI Taxonomy" id="2030778"/>
    <lineage>
        <taxon>Eukaryota</taxon>
        <taxon>Fungi</taxon>
        <taxon>Dikarya</taxon>
        <taxon>Ascomycota</taxon>
        <taxon>Pezizomycotina</taxon>
        <taxon>Sordariomycetes</taxon>
        <taxon>Hypocreomycetidae</taxon>
        <taxon>Hypocreales</taxon>
        <taxon>Ophiocordycipitaceae</taxon>
        <taxon>Ophiocordyceps</taxon>
    </lineage>
</organism>
<dbReference type="PANTHER" id="PTHR14513">
    <property type="entry name" value="PROTECTION OF TELOMERES 1"/>
    <property type="match status" value="1"/>
</dbReference>
<evidence type="ECO:0000256" key="5">
    <source>
        <dbReference type="ARBA" id="ARBA00022454"/>
    </source>
</evidence>
<keyword evidence="5" id="KW-0158">Chromosome</keyword>
<gene>
    <name evidence="12" type="ORF">GQ602_004857</name>
</gene>
<dbReference type="FunFam" id="2.40.50.140:FF:000303">
    <property type="entry name" value="Protection of telomeres protein 1"/>
    <property type="match status" value="1"/>
</dbReference>
<dbReference type="GO" id="GO:0016233">
    <property type="term" value="P:telomere capping"/>
    <property type="evidence" value="ECO:0007669"/>
    <property type="project" value="TreeGrafter"/>
</dbReference>
<keyword evidence="6" id="KW-0779">Telomere</keyword>
<evidence type="ECO:0000256" key="3">
    <source>
        <dbReference type="ARBA" id="ARBA00008442"/>
    </source>
</evidence>
<evidence type="ECO:0000313" key="12">
    <source>
        <dbReference type="EMBL" id="KAF4585552.1"/>
    </source>
</evidence>
<keyword evidence="8" id="KW-0539">Nucleus</keyword>
<reference evidence="12 13" key="1">
    <citation type="journal article" date="2020" name="G3 (Bethesda)">
        <title>Genetic Underpinnings of Host Manipulation by Ophiocordyceps as Revealed by Comparative Transcriptomics.</title>
        <authorList>
            <person name="Will I."/>
            <person name="Das B."/>
            <person name="Trinh T."/>
            <person name="Brachmann A."/>
            <person name="Ohm R.A."/>
            <person name="de Bekker C."/>
        </authorList>
    </citation>
    <scope>NUCLEOTIDE SEQUENCE [LARGE SCALE GENOMIC DNA]</scope>
    <source>
        <strain evidence="12 13">EC05</strain>
    </source>
</reference>
<dbReference type="OrthoDB" id="2186770at2759"/>
<evidence type="ECO:0000313" key="13">
    <source>
        <dbReference type="Proteomes" id="UP000562929"/>
    </source>
</evidence>
<dbReference type="AlphaFoldDB" id="A0A8H4Q4L8"/>
<evidence type="ECO:0000256" key="6">
    <source>
        <dbReference type="ARBA" id="ARBA00022895"/>
    </source>
</evidence>